<feature type="transmembrane region" description="Helical" evidence="1">
    <location>
        <begin position="12"/>
        <end position="34"/>
    </location>
</feature>
<dbReference type="PROSITE" id="PS51910">
    <property type="entry name" value="GH18_2"/>
    <property type="match status" value="1"/>
</dbReference>
<proteinExistence type="predicted"/>
<dbReference type="InterPro" id="IPR011583">
    <property type="entry name" value="Chitinase_II/V-like_cat"/>
</dbReference>
<reference evidence="3 4" key="2">
    <citation type="submission" date="2012-02" db="EMBL/GenBank/DDBJ databases">
        <title>Improved High-Quality Draft sequence of Eubacterium cellulosolvens 6.</title>
        <authorList>
            <consortium name="US DOE Joint Genome Institute"/>
            <person name="Lucas S."/>
            <person name="Han J."/>
            <person name="Lapidus A."/>
            <person name="Cheng J.-F."/>
            <person name="Goodwin L."/>
            <person name="Pitluck S."/>
            <person name="Peters L."/>
            <person name="Mikhailova N."/>
            <person name="Gu W."/>
            <person name="Detter J.C."/>
            <person name="Han C."/>
            <person name="Tapia R."/>
            <person name="Land M."/>
            <person name="Hauser L."/>
            <person name="Kyrpides N."/>
            <person name="Ivanova N."/>
            <person name="Pagani I."/>
            <person name="Johnson E."/>
            <person name="Mukhopadhyay B."/>
            <person name="Anderson I."/>
            <person name="Woyke T."/>
        </authorList>
    </citation>
    <scope>NUCLEOTIDE SEQUENCE [LARGE SCALE GENOMIC DNA]</scope>
    <source>
        <strain evidence="3 4">6</strain>
    </source>
</reference>
<dbReference type="Gene3D" id="3.20.20.80">
    <property type="entry name" value="Glycosidases"/>
    <property type="match status" value="1"/>
</dbReference>
<dbReference type="GO" id="GO:0005975">
    <property type="term" value="P:carbohydrate metabolic process"/>
    <property type="evidence" value="ECO:0007669"/>
    <property type="project" value="InterPro"/>
</dbReference>
<evidence type="ECO:0000256" key="1">
    <source>
        <dbReference type="SAM" id="Phobius"/>
    </source>
</evidence>
<keyword evidence="1" id="KW-1133">Transmembrane helix</keyword>
<feature type="domain" description="GH18" evidence="2">
    <location>
        <begin position="245"/>
        <end position="556"/>
    </location>
</feature>
<dbReference type="EMBL" id="CM001487">
    <property type="protein sequence ID" value="EIM56928.1"/>
    <property type="molecule type" value="Genomic_DNA"/>
</dbReference>
<dbReference type="eggNOG" id="COG3858">
    <property type="taxonomic scope" value="Bacteria"/>
</dbReference>
<keyword evidence="4" id="KW-1185">Reference proteome</keyword>
<evidence type="ECO:0000313" key="3">
    <source>
        <dbReference type="EMBL" id="EIM56928.1"/>
    </source>
</evidence>
<dbReference type="STRING" id="633697.EubceDRAFT1_1111"/>
<dbReference type="Pfam" id="PF08239">
    <property type="entry name" value="SH3_3"/>
    <property type="match status" value="1"/>
</dbReference>
<gene>
    <name evidence="3" type="ORF">EubceDRAFT1_1111</name>
</gene>
<dbReference type="SMART" id="SM00636">
    <property type="entry name" value="Glyco_18"/>
    <property type="match status" value="1"/>
</dbReference>
<evidence type="ECO:0000259" key="2">
    <source>
        <dbReference type="PROSITE" id="PS51910"/>
    </source>
</evidence>
<keyword evidence="1" id="KW-0472">Membrane</keyword>
<dbReference type="HOGENOM" id="CLU_020253_0_0_9"/>
<dbReference type="PANTHER" id="PTHR46066">
    <property type="entry name" value="CHITINASE DOMAIN-CONTAINING PROTEIN 1 FAMILY MEMBER"/>
    <property type="match status" value="1"/>
</dbReference>
<dbReference type="SUPFAM" id="SSF51445">
    <property type="entry name" value="(Trans)glycosidases"/>
    <property type="match status" value="1"/>
</dbReference>
<reference evidence="3 4" key="1">
    <citation type="submission" date="2010-08" db="EMBL/GenBank/DDBJ databases">
        <authorList>
            <consortium name="US DOE Joint Genome Institute (JGI-PGF)"/>
            <person name="Lucas S."/>
            <person name="Copeland A."/>
            <person name="Lapidus A."/>
            <person name="Cheng J.-F."/>
            <person name="Bruce D."/>
            <person name="Goodwin L."/>
            <person name="Pitluck S."/>
            <person name="Land M.L."/>
            <person name="Hauser L."/>
            <person name="Chang Y.-J."/>
            <person name="Anderson I.J."/>
            <person name="Johnson E."/>
            <person name="Mulhopadhyay B."/>
            <person name="Kyrpides N."/>
            <person name="Woyke T.J."/>
        </authorList>
    </citation>
    <scope>NUCLEOTIDE SEQUENCE [LARGE SCALE GENOMIC DNA]</scope>
    <source>
        <strain evidence="3 4">6</strain>
    </source>
</reference>
<accession>I5AT05</accession>
<dbReference type="Gene3D" id="2.30.30.40">
    <property type="entry name" value="SH3 Domains"/>
    <property type="match status" value="1"/>
</dbReference>
<dbReference type="Gene3D" id="3.10.50.10">
    <property type="match status" value="1"/>
</dbReference>
<sequence length="556" mass="61900">MAAKRSRRKKTVLPLILMLAAVALIIVLAGGYFVTHSESGREMDKRSYYGIAGDSQVALIVNDKVLDTFGLVKNGRIYLDYDTVSSTFNGGFFWEEDERQMLLTMPSGTLKWSVDESEEVILIDDTIYISADCVMENSDIDMEIFDNPSRIVARTNWKNIAAETMVEDAPVRFRGGPKSEILTRVKAGDTVVLTAHADDWCEVSTADGYIGYVKKKQLKTAPAGTISHTTDKKFLFKKVMVDHKINLAWHYIGSVENNASLDEVTAGATGLNTIAPTWFKLADENGNLISYATADYVTAAHNKNMQVWGTLQDVYGDGLNIENLLKRESVRETIINSLLQISAETGMDGINVDIETIGAENVGQYLQFLRELSVAAHEQNLTISVDNYVPLYTTYLNRREQAKTVDYLVIMGYDEHTAGSVEVGSNASLPFVKQGIEDTLSEVSKTQVINAIPFYTRAWTKPTSDEDPSNIALGMDDADLWVQQNGIKTDWDASLGQYKGSVETHEGTLSIWLEEEKSIEEKMKLINSYDLAGVAEWRLGFERSSVWGIINKYLNS</sequence>
<dbReference type="InterPro" id="IPR029070">
    <property type="entry name" value="Chitinase_insertion_sf"/>
</dbReference>
<dbReference type="OrthoDB" id="9775889at2"/>
<dbReference type="InterPro" id="IPR001223">
    <property type="entry name" value="Glyco_hydro18_cat"/>
</dbReference>
<protein>
    <submittedName>
        <fullName evidence="3">Putative glycosyl hydrolase</fullName>
    </submittedName>
</protein>
<keyword evidence="1" id="KW-0812">Transmembrane</keyword>
<dbReference type="InterPro" id="IPR003646">
    <property type="entry name" value="SH3-like_bac-type"/>
</dbReference>
<organism evidence="3 4">
    <name type="scientific">Eubacterium cellulosolvens (strain ATCC 43171 / JCM 9499 / 6)</name>
    <name type="common">Cillobacterium cellulosolvens</name>
    <dbReference type="NCBI Taxonomy" id="633697"/>
    <lineage>
        <taxon>Bacteria</taxon>
        <taxon>Bacillati</taxon>
        <taxon>Bacillota</taxon>
        <taxon>Clostridia</taxon>
        <taxon>Eubacteriales</taxon>
        <taxon>Eubacteriaceae</taxon>
        <taxon>Eubacterium</taxon>
    </lineage>
</organism>
<evidence type="ECO:0000313" key="4">
    <source>
        <dbReference type="Proteomes" id="UP000005753"/>
    </source>
</evidence>
<dbReference type="GO" id="GO:0008061">
    <property type="term" value="F:chitin binding"/>
    <property type="evidence" value="ECO:0007669"/>
    <property type="project" value="InterPro"/>
</dbReference>
<name>I5AT05_EUBC6</name>
<dbReference type="Proteomes" id="UP000005753">
    <property type="component" value="Chromosome"/>
</dbReference>
<dbReference type="Pfam" id="PF00704">
    <property type="entry name" value="Glyco_hydro_18"/>
    <property type="match status" value="1"/>
</dbReference>
<dbReference type="PANTHER" id="PTHR46066:SF2">
    <property type="entry name" value="CHITINASE DOMAIN-CONTAINING PROTEIN 1"/>
    <property type="match status" value="1"/>
</dbReference>
<keyword evidence="3" id="KW-0378">Hydrolase</keyword>
<dbReference type="InterPro" id="IPR017853">
    <property type="entry name" value="GH"/>
</dbReference>
<dbReference type="AlphaFoldDB" id="I5AT05"/>
<dbReference type="GO" id="GO:0016787">
    <property type="term" value="F:hydrolase activity"/>
    <property type="evidence" value="ECO:0007669"/>
    <property type="project" value="UniProtKB-KW"/>
</dbReference>